<evidence type="ECO:0000313" key="2">
    <source>
        <dbReference type="EMBL" id="CAB1423300.1"/>
    </source>
</evidence>
<protein>
    <submittedName>
        <fullName evidence="2">Uncharacterized protein</fullName>
    </submittedName>
</protein>
<dbReference type="Proteomes" id="UP001153269">
    <property type="component" value="Unassembled WGS sequence"/>
</dbReference>
<dbReference type="AlphaFoldDB" id="A0A9N7Y9I4"/>
<evidence type="ECO:0000313" key="3">
    <source>
        <dbReference type="Proteomes" id="UP001153269"/>
    </source>
</evidence>
<reference evidence="2" key="1">
    <citation type="submission" date="2020-03" db="EMBL/GenBank/DDBJ databases">
        <authorList>
            <person name="Weist P."/>
        </authorList>
    </citation>
    <scope>NUCLEOTIDE SEQUENCE</scope>
</reference>
<accession>A0A9N7Y9I4</accession>
<sequence>MKRRNEMRGLECGAVREKCQKVMKDAGGRQESVFLSRGLHSVVFVNVTPVDADSSLTSDPAARPPLQPISRVNCWCLGESAFSSSSGQQGSAQIKNTEFMHPERERVGERGGREGERNESLFVFIKNSPPAPLLLALLNLTLRADMAVRCSCASAAHLFLCSETQHTRLHLASPAAHFERKMTLKLFFQTSTEQQQGNVRKTQSKRASGRFDEVSTAQ</sequence>
<feature type="compositionally biased region" description="Basic and acidic residues" evidence="1">
    <location>
        <begin position="209"/>
        <end position="218"/>
    </location>
</feature>
<dbReference type="EMBL" id="CADEAL010000646">
    <property type="protein sequence ID" value="CAB1423300.1"/>
    <property type="molecule type" value="Genomic_DNA"/>
</dbReference>
<comment type="caution">
    <text evidence="2">The sequence shown here is derived from an EMBL/GenBank/DDBJ whole genome shotgun (WGS) entry which is preliminary data.</text>
</comment>
<name>A0A9N7Y9I4_PLEPL</name>
<evidence type="ECO:0000256" key="1">
    <source>
        <dbReference type="SAM" id="MobiDB-lite"/>
    </source>
</evidence>
<proteinExistence type="predicted"/>
<feature type="region of interest" description="Disordered" evidence="1">
    <location>
        <begin position="193"/>
        <end position="218"/>
    </location>
</feature>
<gene>
    <name evidence="2" type="ORF">PLEPLA_LOCUS11218</name>
</gene>
<keyword evidence="3" id="KW-1185">Reference proteome</keyword>
<organism evidence="2 3">
    <name type="scientific">Pleuronectes platessa</name>
    <name type="common">European plaice</name>
    <dbReference type="NCBI Taxonomy" id="8262"/>
    <lineage>
        <taxon>Eukaryota</taxon>
        <taxon>Metazoa</taxon>
        <taxon>Chordata</taxon>
        <taxon>Craniata</taxon>
        <taxon>Vertebrata</taxon>
        <taxon>Euteleostomi</taxon>
        <taxon>Actinopterygii</taxon>
        <taxon>Neopterygii</taxon>
        <taxon>Teleostei</taxon>
        <taxon>Neoteleostei</taxon>
        <taxon>Acanthomorphata</taxon>
        <taxon>Carangaria</taxon>
        <taxon>Pleuronectiformes</taxon>
        <taxon>Pleuronectoidei</taxon>
        <taxon>Pleuronectidae</taxon>
        <taxon>Pleuronectes</taxon>
    </lineage>
</organism>